<keyword evidence="1" id="KW-1185">Reference proteome</keyword>
<dbReference type="WBParaSite" id="TREG1_13820.2">
    <property type="protein sequence ID" value="TREG1_13820.2"/>
    <property type="gene ID" value="TREG1_13820"/>
</dbReference>
<dbReference type="InterPro" id="IPR007174">
    <property type="entry name" value="Las1"/>
</dbReference>
<dbReference type="GO" id="GO:0000470">
    <property type="term" value="P:maturation of LSU-rRNA"/>
    <property type="evidence" value="ECO:0007669"/>
    <property type="project" value="TreeGrafter"/>
</dbReference>
<evidence type="ECO:0000313" key="1">
    <source>
        <dbReference type="Proteomes" id="UP000050795"/>
    </source>
</evidence>
<dbReference type="GO" id="GO:0090730">
    <property type="term" value="C:Las1 complex"/>
    <property type="evidence" value="ECO:0007669"/>
    <property type="project" value="InterPro"/>
</dbReference>
<dbReference type="Proteomes" id="UP000050795">
    <property type="component" value="Unassembled WGS sequence"/>
</dbReference>
<proteinExistence type="predicted"/>
<evidence type="ECO:0000313" key="2">
    <source>
        <dbReference type="WBParaSite" id="TREG1_13820.2"/>
    </source>
</evidence>
<protein>
    <submittedName>
        <fullName evidence="2">Uncharacterized protein</fullName>
    </submittedName>
</protein>
<dbReference type="GO" id="GO:0030687">
    <property type="term" value="C:preribosome, large subunit precursor"/>
    <property type="evidence" value="ECO:0007669"/>
    <property type="project" value="TreeGrafter"/>
</dbReference>
<dbReference type="AlphaFoldDB" id="A0AA85JBR7"/>
<dbReference type="GO" id="GO:0000460">
    <property type="term" value="P:maturation of 5.8S rRNA"/>
    <property type="evidence" value="ECO:0007669"/>
    <property type="project" value="TreeGrafter"/>
</dbReference>
<dbReference type="GO" id="GO:0004519">
    <property type="term" value="F:endonuclease activity"/>
    <property type="evidence" value="ECO:0007669"/>
    <property type="project" value="InterPro"/>
</dbReference>
<reference evidence="1" key="1">
    <citation type="submission" date="2022-06" db="EMBL/GenBank/DDBJ databases">
        <authorList>
            <person name="Berger JAMES D."/>
            <person name="Berger JAMES D."/>
        </authorList>
    </citation>
    <scope>NUCLEOTIDE SEQUENCE [LARGE SCALE GENOMIC DNA]</scope>
</reference>
<name>A0AA85JBR7_TRIRE</name>
<dbReference type="Pfam" id="PF04031">
    <property type="entry name" value="Las1"/>
    <property type="match status" value="1"/>
</dbReference>
<dbReference type="PANTHER" id="PTHR15002">
    <property type="entry name" value="RIBOSOMAL BIOGENESIS PROTEIN LAS1L"/>
    <property type="match status" value="1"/>
</dbReference>
<dbReference type="PANTHER" id="PTHR15002:SF0">
    <property type="entry name" value="RIBOSOMAL BIOGENESIS PROTEIN LAS1L"/>
    <property type="match status" value="1"/>
</dbReference>
<organism evidence="1 2">
    <name type="scientific">Trichobilharzia regenti</name>
    <name type="common">Nasal bird schistosome</name>
    <dbReference type="NCBI Taxonomy" id="157069"/>
    <lineage>
        <taxon>Eukaryota</taxon>
        <taxon>Metazoa</taxon>
        <taxon>Spiralia</taxon>
        <taxon>Lophotrochozoa</taxon>
        <taxon>Platyhelminthes</taxon>
        <taxon>Trematoda</taxon>
        <taxon>Digenea</taxon>
        <taxon>Strigeidida</taxon>
        <taxon>Schistosomatoidea</taxon>
        <taxon>Schistosomatidae</taxon>
        <taxon>Trichobilharzia</taxon>
    </lineage>
</organism>
<sequence length="422" mass="47857">MSDDKRIVPWIDANEFSNVARHVSSMEVCELDMARKAIEVWLCRMPASKIPRSIVCTYELLNGYLERSSQSMALALMRFVSLVSSESQDRERPSFALPILSLARKAGLPSWLADLRNDVAHGTMPSTDVLESAFWWSLRYLGDFWMLNVKYHEERMIELGNMLKSYSSMICSYLERLLQGEEIAMQSDLIEAFTSRLSPLCLLYVTDHVCYHGCDLLASGCALGDIVEIQAKNLKPLLSFLQSYKLLNELVMQFILGLEDDDSSFMDIRLSWCVGWVKAISHKSGGTILCDYVDKLVIDWRLAFNHVLNCVCDKFEELVVALLSTRDPPVSDEKLEMIKSHINVFYGYGISNVHEDIRTGPQPRSQWNLSKSLSWSEKPLGALMNLRNNLYSLTFISAQDASTSGQHKRVPAHDTEGGRQIC</sequence>
<reference evidence="2" key="2">
    <citation type="submission" date="2023-11" db="UniProtKB">
        <authorList>
            <consortium name="WormBaseParasite"/>
        </authorList>
    </citation>
    <scope>IDENTIFICATION</scope>
</reference>
<accession>A0AA85JBR7</accession>